<dbReference type="AlphaFoldDB" id="A0A8T0Q0S6"/>
<comment type="caution">
    <text evidence="1">The sequence shown here is derived from an EMBL/GenBank/DDBJ whole genome shotgun (WGS) entry which is preliminary data.</text>
</comment>
<reference evidence="1" key="1">
    <citation type="submission" date="2020-05" db="EMBL/GenBank/DDBJ databases">
        <title>WGS assembly of Panicum virgatum.</title>
        <authorList>
            <person name="Lovell J.T."/>
            <person name="Jenkins J."/>
            <person name="Shu S."/>
            <person name="Juenger T.E."/>
            <person name="Schmutz J."/>
        </authorList>
    </citation>
    <scope>NUCLEOTIDE SEQUENCE</scope>
    <source>
        <strain evidence="1">AP13</strain>
    </source>
</reference>
<evidence type="ECO:0000313" key="1">
    <source>
        <dbReference type="EMBL" id="KAG2567490.1"/>
    </source>
</evidence>
<name>A0A8T0Q0S6_PANVG</name>
<gene>
    <name evidence="1" type="ORF">PVAP13_7NG358944</name>
</gene>
<protein>
    <submittedName>
        <fullName evidence="1">Uncharacterized protein</fullName>
    </submittedName>
</protein>
<dbReference type="EMBL" id="CM029050">
    <property type="protein sequence ID" value="KAG2567490.1"/>
    <property type="molecule type" value="Genomic_DNA"/>
</dbReference>
<organism evidence="1 2">
    <name type="scientific">Panicum virgatum</name>
    <name type="common">Blackwell switchgrass</name>
    <dbReference type="NCBI Taxonomy" id="38727"/>
    <lineage>
        <taxon>Eukaryota</taxon>
        <taxon>Viridiplantae</taxon>
        <taxon>Streptophyta</taxon>
        <taxon>Embryophyta</taxon>
        <taxon>Tracheophyta</taxon>
        <taxon>Spermatophyta</taxon>
        <taxon>Magnoliopsida</taxon>
        <taxon>Liliopsida</taxon>
        <taxon>Poales</taxon>
        <taxon>Poaceae</taxon>
        <taxon>PACMAD clade</taxon>
        <taxon>Panicoideae</taxon>
        <taxon>Panicodae</taxon>
        <taxon>Paniceae</taxon>
        <taxon>Panicinae</taxon>
        <taxon>Panicum</taxon>
        <taxon>Panicum sect. Hiantes</taxon>
    </lineage>
</organism>
<dbReference type="Proteomes" id="UP000823388">
    <property type="component" value="Chromosome 7N"/>
</dbReference>
<sequence>MHPSRVHVRVPSLLLSPHSPLPPEAKLLQVTFPVTILAVVPHLTLGRWRPSLRTGRSSPLLLGNLGCGSRERVEGIPQLIGLWNPNLLLRRCFRWFFKHTIRGVNKRRLRARASSVSSSLANLTIQPVKV</sequence>
<accession>A0A8T0Q0S6</accession>
<keyword evidence="2" id="KW-1185">Reference proteome</keyword>
<evidence type="ECO:0000313" key="2">
    <source>
        <dbReference type="Proteomes" id="UP000823388"/>
    </source>
</evidence>
<proteinExistence type="predicted"/>